<dbReference type="OrthoDB" id="5987048at2759"/>
<feature type="compositionally biased region" description="Acidic residues" evidence="1">
    <location>
        <begin position="33"/>
        <end position="45"/>
    </location>
</feature>
<feature type="non-terminal residue" evidence="2">
    <location>
        <position position="541"/>
    </location>
</feature>
<protein>
    <submittedName>
        <fullName evidence="2">Uncharacterized protein</fullName>
    </submittedName>
</protein>
<comment type="caution">
    <text evidence="2">The sequence shown here is derived from an EMBL/GenBank/DDBJ whole genome shotgun (WGS) entry which is preliminary data.</text>
</comment>
<sequence length="541" mass="61257">KSNNFERTIHHDSSSEENLSSDEEYQPLPESEDKSEDSDKDNDDEYAFKDNSSHSETIRQDPDLEEDCSSGEESKSESEDDEAEDGNDVNKHSMANKCFDKTTKKSGVYIIAASEKDGKRVYDKTNCCFFCEKEYNKLARHFMQVHSDEEEVAKIIALKTNNAARQLQLERLCRMGNFNNNLKVLELQKGELKVVRRPGQNADKDPSNYLPCQFCHGFFQRKDLYRHSSKCPFAEGADQANIRSKKMQHAGRLLLAANNYPTGASQQLSDNVLSIMALDDISAVVRTDETILMVGSTLIENRGNEKAVEVSQQMRLLARLLINVRKLCGTPSVSLREILTPGHFDHLVDSARSLGGYTAATNASTDRFKAPSTSAKCGYALKKAAFVVKGKALREKDMERKNNVDLFMELYEGEWSGKVTSQALQNLSFKKHNKPRYLPITNDLMILRAFLHDNILALSNEVRENPAKENWRKLAVLALARLIIFNKRRDASFEFNYRFDMVEIMGKRNRKVPVLLTPDVKEAIVVLNSTRGKGNVTKENT</sequence>
<feature type="region of interest" description="Disordered" evidence="1">
    <location>
        <begin position="1"/>
        <end position="93"/>
    </location>
</feature>
<feature type="non-terminal residue" evidence="2">
    <location>
        <position position="1"/>
    </location>
</feature>
<keyword evidence="3" id="KW-1185">Reference proteome</keyword>
<dbReference type="PANTHER" id="PTHR33480">
    <property type="entry name" value="SET DOMAIN-CONTAINING PROTEIN-RELATED"/>
    <property type="match status" value="1"/>
</dbReference>
<feature type="compositionally biased region" description="Basic and acidic residues" evidence="1">
    <location>
        <begin position="46"/>
        <end position="62"/>
    </location>
</feature>
<evidence type="ECO:0000313" key="3">
    <source>
        <dbReference type="Proteomes" id="UP001152795"/>
    </source>
</evidence>
<dbReference type="Proteomes" id="UP001152795">
    <property type="component" value="Unassembled WGS sequence"/>
</dbReference>
<feature type="compositionally biased region" description="Acidic residues" evidence="1">
    <location>
        <begin position="78"/>
        <end position="87"/>
    </location>
</feature>
<gene>
    <name evidence="2" type="ORF">PACLA_8A039311</name>
</gene>
<evidence type="ECO:0000313" key="2">
    <source>
        <dbReference type="EMBL" id="CAB4033488.1"/>
    </source>
</evidence>
<evidence type="ECO:0000256" key="1">
    <source>
        <dbReference type="SAM" id="MobiDB-lite"/>
    </source>
</evidence>
<dbReference type="AlphaFoldDB" id="A0A7D9LN29"/>
<dbReference type="EMBL" id="CACRXK020019284">
    <property type="protein sequence ID" value="CAB4033488.1"/>
    <property type="molecule type" value="Genomic_DNA"/>
</dbReference>
<name>A0A7D9LN29_PARCT</name>
<dbReference type="PANTHER" id="PTHR33480:SF1">
    <property type="entry name" value="TYR RECOMBINASE DOMAIN-CONTAINING PROTEIN"/>
    <property type="match status" value="1"/>
</dbReference>
<reference evidence="2" key="1">
    <citation type="submission" date="2020-04" db="EMBL/GenBank/DDBJ databases">
        <authorList>
            <person name="Alioto T."/>
            <person name="Alioto T."/>
            <person name="Gomez Garrido J."/>
        </authorList>
    </citation>
    <scope>NUCLEOTIDE SEQUENCE</scope>
    <source>
        <strain evidence="2">A484AB</strain>
    </source>
</reference>
<proteinExistence type="predicted"/>
<organism evidence="2 3">
    <name type="scientific">Paramuricea clavata</name>
    <name type="common">Red gorgonian</name>
    <name type="synonym">Violescent sea-whip</name>
    <dbReference type="NCBI Taxonomy" id="317549"/>
    <lineage>
        <taxon>Eukaryota</taxon>
        <taxon>Metazoa</taxon>
        <taxon>Cnidaria</taxon>
        <taxon>Anthozoa</taxon>
        <taxon>Octocorallia</taxon>
        <taxon>Malacalcyonacea</taxon>
        <taxon>Plexauridae</taxon>
        <taxon>Paramuricea</taxon>
    </lineage>
</organism>
<accession>A0A7D9LN29</accession>